<dbReference type="RefSeq" id="WP_345328176.1">
    <property type="nucleotide sequence ID" value="NZ_BAAAVH010000016.1"/>
</dbReference>
<name>A0ABW1F4W7_9ACTN</name>
<keyword evidence="1" id="KW-0472">Membrane</keyword>
<dbReference type="Pfam" id="PF22564">
    <property type="entry name" value="HAAS"/>
    <property type="match status" value="1"/>
</dbReference>
<evidence type="ECO:0000256" key="1">
    <source>
        <dbReference type="SAM" id="Phobius"/>
    </source>
</evidence>
<evidence type="ECO:0000313" key="3">
    <source>
        <dbReference type="Proteomes" id="UP001596067"/>
    </source>
</evidence>
<accession>A0ABW1F4W7</accession>
<reference evidence="3" key="1">
    <citation type="journal article" date="2019" name="Int. J. Syst. Evol. Microbiol.">
        <title>The Global Catalogue of Microorganisms (GCM) 10K type strain sequencing project: providing services to taxonomists for standard genome sequencing and annotation.</title>
        <authorList>
            <consortium name="The Broad Institute Genomics Platform"/>
            <consortium name="The Broad Institute Genome Sequencing Center for Infectious Disease"/>
            <person name="Wu L."/>
            <person name="Ma J."/>
        </authorList>
    </citation>
    <scope>NUCLEOTIDE SEQUENCE [LARGE SCALE GENOMIC DNA]</scope>
    <source>
        <strain evidence="3">CGMCC 4.1469</strain>
    </source>
</reference>
<evidence type="ECO:0008006" key="4">
    <source>
        <dbReference type="Google" id="ProtNLM"/>
    </source>
</evidence>
<sequence>MNNPTEHPLVRAHLDAVDRCTAPLPAERRHELLADLREHIELALAEYDRADDDAVRHVLALLGDPRRIADAALAEDGRPRPEPETARRTTLTLLLAVLPLPLLLVPAIGPGLALVTAVVAAVRVAKSAQWTRREKTQATLLLLSPLLLTPLAAVVAATSSHGLSPAGVLTACAVGFCPTPVAALRLSRSATRLRTAATLTT</sequence>
<proteinExistence type="predicted"/>
<keyword evidence="1" id="KW-1133">Transmembrane helix</keyword>
<keyword evidence="1" id="KW-0812">Transmembrane</keyword>
<protein>
    <recommendedName>
        <fullName evidence="4">Integral membrane protein</fullName>
    </recommendedName>
</protein>
<dbReference type="EMBL" id="JBHSOD010000053">
    <property type="protein sequence ID" value="MFC5889241.1"/>
    <property type="molecule type" value="Genomic_DNA"/>
</dbReference>
<feature type="transmembrane region" description="Helical" evidence="1">
    <location>
        <begin position="163"/>
        <end position="184"/>
    </location>
</feature>
<organism evidence="2 3">
    <name type="scientific">Kitasatospora aburaviensis</name>
    <dbReference type="NCBI Taxonomy" id="67265"/>
    <lineage>
        <taxon>Bacteria</taxon>
        <taxon>Bacillati</taxon>
        <taxon>Actinomycetota</taxon>
        <taxon>Actinomycetes</taxon>
        <taxon>Kitasatosporales</taxon>
        <taxon>Streptomycetaceae</taxon>
        <taxon>Kitasatospora</taxon>
    </lineage>
</organism>
<keyword evidence="3" id="KW-1185">Reference proteome</keyword>
<evidence type="ECO:0000313" key="2">
    <source>
        <dbReference type="EMBL" id="MFC5889241.1"/>
    </source>
</evidence>
<feature type="transmembrane region" description="Helical" evidence="1">
    <location>
        <begin position="137"/>
        <end position="157"/>
    </location>
</feature>
<feature type="transmembrane region" description="Helical" evidence="1">
    <location>
        <begin position="103"/>
        <end position="125"/>
    </location>
</feature>
<gene>
    <name evidence="2" type="ORF">ACFP0N_30150</name>
</gene>
<dbReference type="Proteomes" id="UP001596067">
    <property type="component" value="Unassembled WGS sequence"/>
</dbReference>
<comment type="caution">
    <text evidence="2">The sequence shown here is derived from an EMBL/GenBank/DDBJ whole genome shotgun (WGS) entry which is preliminary data.</text>
</comment>